<keyword evidence="7" id="KW-0472">Membrane</keyword>
<dbReference type="GO" id="GO:0070971">
    <property type="term" value="C:endoplasmic reticulum exit site"/>
    <property type="evidence" value="ECO:0007669"/>
    <property type="project" value="TreeGrafter"/>
</dbReference>
<feature type="domain" description="Sec16 Sec23-binding" evidence="9">
    <location>
        <begin position="896"/>
        <end position="1237"/>
    </location>
</feature>
<feature type="compositionally biased region" description="Low complexity" evidence="8">
    <location>
        <begin position="553"/>
        <end position="566"/>
    </location>
</feature>
<dbReference type="InParanoid" id="A0A401GII4"/>
<keyword evidence="5 7" id="KW-0931">ER-Golgi transport</keyword>
<dbReference type="CDD" id="cd09233">
    <property type="entry name" value="ACE1-Sec16-like"/>
    <property type="match status" value="1"/>
</dbReference>
<dbReference type="GO" id="GO:0005789">
    <property type="term" value="C:endoplasmic reticulum membrane"/>
    <property type="evidence" value="ECO:0007669"/>
    <property type="project" value="UniProtKB-SubCell"/>
</dbReference>
<feature type="compositionally biased region" description="Polar residues" evidence="8">
    <location>
        <begin position="1426"/>
        <end position="1442"/>
    </location>
</feature>
<feature type="region of interest" description="Disordered" evidence="8">
    <location>
        <begin position="161"/>
        <end position="201"/>
    </location>
</feature>
<dbReference type="InterPro" id="IPR024340">
    <property type="entry name" value="Sec16_CCD"/>
</dbReference>
<evidence type="ECO:0000259" key="9">
    <source>
        <dbReference type="Pfam" id="PF12931"/>
    </source>
</evidence>
<keyword evidence="7" id="KW-0653">Protein transport</keyword>
<evidence type="ECO:0000256" key="7">
    <source>
        <dbReference type="RuleBase" id="RU364101"/>
    </source>
</evidence>
<evidence type="ECO:0000256" key="2">
    <source>
        <dbReference type="ARBA" id="ARBA00005927"/>
    </source>
</evidence>
<feature type="compositionally biased region" description="Low complexity" evidence="8">
    <location>
        <begin position="1622"/>
        <end position="1635"/>
    </location>
</feature>
<feature type="domain" description="Sec16 central conserved" evidence="10">
    <location>
        <begin position="682"/>
        <end position="817"/>
    </location>
</feature>
<feature type="region of interest" description="Disordered" evidence="8">
    <location>
        <begin position="96"/>
        <end position="129"/>
    </location>
</feature>
<dbReference type="GO" id="GO:0007030">
    <property type="term" value="P:Golgi organization"/>
    <property type="evidence" value="ECO:0007669"/>
    <property type="project" value="TreeGrafter"/>
</dbReference>
<dbReference type="GO" id="GO:0006914">
    <property type="term" value="P:autophagy"/>
    <property type="evidence" value="ECO:0007669"/>
    <property type="project" value="UniProtKB-KW"/>
</dbReference>
<dbReference type="InterPro" id="IPR024298">
    <property type="entry name" value="Sec16_Sec23-bd"/>
</dbReference>
<feature type="compositionally biased region" description="Polar residues" evidence="8">
    <location>
        <begin position="161"/>
        <end position="182"/>
    </location>
</feature>
<keyword evidence="4 7" id="KW-0256">Endoplasmic reticulum</keyword>
<feature type="region of interest" description="Disordered" evidence="8">
    <location>
        <begin position="1"/>
        <end position="54"/>
    </location>
</feature>
<feature type="compositionally biased region" description="Polar residues" evidence="8">
    <location>
        <begin position="112"/>
        <end position="129"/>
    </location>
</feature>
<evidence type="ECO:0000256" key="4">
    <source>
        <dbReference type="ARBA" id="ARBA00022824"/>
    </source>
</evidence>
<feature type="compositionally biased region" description="Polar residues" evidence="8">
    <location>
        <begin position="35"/>
        <end position="54"/>
    </location>
</feature>
<dbReference type="EMBL" id="BFAD01000004">
    <property type="protein sequence ID" value="GBE81987.1"/>
    <property type="molecule type" value="Genomic_DNA"/>
</dbReference>
<dbReference type="PANTHER" id="PTHR13402">
    <property type="entry name" value="RGPR-RELATED"/>
    <property type="match status" value="1"/>
</dbReference>
<feature type="region of interest" description="Disordered" evidence="8">
    <location>
        <begin position="534"/>
        <end position="649"/>
    </location>
</feature>
<dbReference type="Pfam" id="PF12932">
    <property type="entry name" value="Sec16"/>
    <property type="match status" value="1"/>
</dbReference>
<evidence type="ECO:0000256" key="6">
    <source>
        <dbReference type="ARBA" id="ARBA00024687"/>
    </source>
</evidence>
<comment type="subcellular location">
    <subcellularLocation>
        <location evidence="1">Endoplasmic reticulum membrane</location>
        <topology evidence="1">Peripheral membrane protein</topology>
        <orientation evidence="1">Cytoplasmic side</orientation>
    </subcellularLocation>
</comment>
<sequence length="1671" mass="178489">MSTAGEAASLFSAADPGVDPFATVLGDDRADATAHSASSDEASGTRQSFVSYNKPQDISGLDSWHNAGAVSHGYSYGTPPLADSSVDYTSLAHQPQADSRYAHSGPHPSYEQAPSQNYTAYSPYGQSHQFYDPRAQNVQTFSSATLAPETTQPVTQVTYEPTGQSLSNDYRSLSPATQSSYNPYKPVRTTTPKQTVTPSTSPYAFGNSVRACQSPALVPAPAPASSTPAPPYRPKTFTAYDPPLPPPKHPHYTPSIHPHHIPPLEQPLHSSQRLLSPQSHPPSRATIMPPQNVGASNPYGNPMLRSGGSVLTEPLHHDTWEHLAVPSDRYAPAEHDQIRQLYGQDHNAPSIAEGGRAELNYIYSDTAPLAGTVDEAPYLTERTMSAPSYSAAVQAPPNGHVWSNDREQDTLIPQTHYLDNVGEAAPPPFPHRIGSSAASVYNRHNPDSHHRYDLVNTSVPSTSASHQWNGTTVSAAAECPPVHNGESVRQTSTAAHSPERAKSPGSASVRSWKSTACTDTLDRVHPVQRLFSPLIGTTSRSPPLVTAANRTTSSSSGSVKSLKGPSTTSADPYAPSSQETTTRRGRSISNGSAYSSTPSDPYVSSRNHRPQPSDSSSQASITLQYNGSLPLERGTTSRRPTLSHDRASGQVVTLSSPAHTVYAPSPSLLGTNDPLGRTSVRVPVISFGFGGRLVTCFHGSSSLHTGFDVALSSRPTTDIKFRVLHNVIPQSALDTSAAVYPGPLYADPGAPTAGLVRSGAATQTKTKKTSVMKYLDERADEISRGIGYLHHESPEGRRAEAKHTLMKVLKVMVEHDGHLCGSSQVDAAVRAALVPRMAAPCSSADVLSDSSSLVDMRAPSSDISSMPYPVLASSVQDANDPTLAVNTLRSSNLDKIQELLVRGDRRAACHYASDQRLWAHAMVIASSIDKDAWKEVATEFVRTELSSRDIGRSGEFSRSEHSKSVPSSGREALRVAYSLFAGQGPASVQELLPPKPLVHSAPTLQIPRSASSVTPISPNFPGSAEIMNLPVEVMSKWADTAAMIISNPMTAESSSTLTALGDQLAANQWFEAAHVCYLLSLQTSPLGGIGSSCRVILLGSPGPQASPIFAKDPDPIIFTEIAEFALSLATPAKGQDVFTGLPHLQPYRLVRAMCLAEMGHVQLATRYCEAISNSLSRNSPYINSTFVEQLKGLSDRLVAAPQTDKSGSWIGSKMSKPSLDSIGVWLEGRFTKFIAGEVDTSPRAEHTAETAHQRTFSGPFAHYSTISSTTSSTIPSPQQSKMDLREAANAPPFRTGSAAEWCSPPSTVQINRAASAMEYIRPINRTASPIPRVSSASAATNTFTDPSLYGQALKNGQSVDNVFRHDPNQSKVDQPNVVSDNTTVGQPEYGAWWGSSESSVPTPTASSFVRVSDSSSQSSQFISLMDDSSNSLTPVTAQQRSNLGRHDTWESFAEEDEDDLGLGNSGTAREKRASISDEQAGEPAHEAAGKSKFEAPEKPELKTSSSGSWFSRIWRRETTPAPIKANLGEQTSFYYDQELKRWVNKNANAETAKSAPPPPPSRAQTASPGRASGTFPTGSMPLPPPARPATANAIDLGAQLPPRRPPPRARSNLVPTDSEGGSAPSTPTSATISSAHGGGPPPLSSSRARMQAKRAVRSRYVDVFQQQTENT</sequence>
<dbReference type="STRING" id="139825.A0A401GII4"/>
<feature type="compositionally biased region" description="Polar residues" evidence="8">
    <location>
        <begin position="567"/>
        <end position="580"/>
    </location>
</feature>
<feature type="compositionally biased region" description="Basic and acidic residues" evidence="8">
    <location>
        <begin position="1483"/>
        <end position="1501"/>
    </location>
</feature>
<keyword evidence="12" id="KW-1185">Reference proteome</keyword>
<dbReference type="Proteomes" id="UP000287166">
    <property type="component" value="Unassembled WGS sequence"/>
</dbReference>
<dbReference type="GO" id="GO:0012507">
    <property type="term" value="C:ER to Golgi transport vesicle membrane"/>
    <property type="evidence" value="ECO:0007669"/>
    <property type="project" value="TreeGrafter"/>
</dbReference>
<feature type="region of interest" description="Disordered" evidence="8">
    <location>
        <begin position="1425"/>
        <end position="1512"/>
    </location>
</feature>
<evidence type="ECO:0000256" key="8">
    <source>
        <dbReference type="SAM" id="MobiDB-lite"/>
    </source>
</evidence>
<feature type="compositionally biased region" description="Low complexity" evidence="8">
    <location>
        <begin position="185"/>
        <end position="201"/>
    </location>
</feature>
<feature type="region of interest" description="Disordered" evidence="8">
    <location>
        <begin position="1546"/>
        <end position="1671"/>
    </location>
</feature>
<dbReference type="GO" id="GO:0016192">
    <property type="term" value="P:vesicle-mediated transport"/>
    <property type="evidence" value="ECO:0007669"/>
    <property type="project" value="UniProtKB-KW"/>
</dbReference>
<evidence type="ECO:0000256" key="5">
    <source>
        <dbReference type="ARBA" id="ARBA00022892"/>
    </source>
</evidence>
<dbReference type="Pfam" id="PF12931">
    <property type="entry name" value="TPR_Sec16"/>
    <property type="match status" value="1"/>
</dbReference>
<feature type="region of interest" description="Disordered" evidence="8">
    <location>
        <begin position="477"/>
        <end position="511"/>
    </location>
</feature>
<proteinExistence type="inferred from homology"/>
<name>A0A401GII4_9APHY</name>
<gene>
    <name evidence="11" type="ORF">SCP_0403630</name>
</gene>
<comment type="similarity">
    <text evidence="2 7">Belongs to the SEC16 family.</text>
</comment>
<evidence type="ECO:0000313" key="12">
    <source>
        <dbReference type="Proteomes" id="UP000287166"/>
    </source>
</evidence>
<reference evidence="11 12" key="1">
    <citation type="journal article" date="2018" name="Sci. Rep.">
        <title>Genome sequence of the cauliflower mushroom Sparassis crispa (Hanabiratake) and its association with beneficial usage.</title>
        <authorList>
            <person name="Kiyama R."/>
            <person name="Furutani Y."/>
            <person name="Kawaguchi K."/>
            <person name="Nakanishi T."/>
        </authorList>
    </citation>
    <scope>NUCLEOTIDE SEQUENCE [LARGE SCALE GENOMIC DNA]</scope>
</reference>
<dbReference type="GeneID" id="38778904"/>
<evidence type="ECO:0000256" key="3">
    <source>
        <dbReference type="ARBA" id="ARBA00022448"/>
    </source>
</evidence>
<keyword evidence="7" id="KW-0072">Autophagy</keyword>
<accession>A0A401GII4</accession>
<comment type="caution">
    <text evidence="11">The sequence shown here is derived from an EMBL/GenBank/DDBJ whole genome shotgun (WGS) entry which is preliminary data.</text>
</comment>
<evidence type="ECO:0000313" key="11">
    <source>
        <dbReference type="EMBL" id="GBE81987.1"/>
    </source>
</evidence>
<evidence type="ECO:0000256" key="1">
    <source>
        <dbReference type="ARBA" id="ARBA00004397"/>
    </source>
</evidence>
<dbReference type="Gene3D" id="1.25.40.1030">
    <property type="match status" value="1"/>
</dbReference>
<dbReference type="OrthoDB" id="8918678at2759"/>
<dbReference type="GO" id="GO:0070973">
    <property type="term" value="P:protein localization to endoplasmic reticulum exit site"/>
    <property type="evidence" value="ECO:0007669"/>
    <property type="project" value="TreeGrafter"/>
</dbReference>
<comment type="function">
    <text evidence="6 7">Involved in the initiation of assembly of the COPII coat required for the formation of transport vesicles from the endoplasmic reticulum (ER) and the selection of cargo molecules. Also involved in autophagy.</text>
</comment>
<organism evidence="11 12">
    <name type="scientific">Sparassis crispa</name>
    <dbReference type="NCBI Taxonomy" id="139825"/>
    <lineage>
        <taxon>Eukaryota</taxon>
        <taxon>Fungi</taxon>
        <taxon>Dikarya</taxon>
        <taxon>Basidiomycota</taxon>
        <taxon>Agaricomycotina</taxon>
        <taxon>Agaricomycetes</taxon>
        <taxon>Polyporales</taxon>
        <taxon>Sparassidaceae</taxon>
        <taxon>Sparassis</taxon>
    </lineage>
</organism>
<dbReference type="RefSeq" id="XP_027612900.1">
    <property type="nucleotide sequence ID" value="XM_027757099.1"/>
</dbReference>
<evidence type="ECO:0000259" key="10">
    <source>
        <dbReference type="Pfam" id="PF12932"/>
    </source>
</evidence>
<dbReference type="GO" id="GO:0015031">
    <property type="term" value="P:protein transport"/>
    <property type="evidence" value="ECO:0007669"/>
    <property type="project" value="UniProtKB-KW"/>
</dbReference>
<dbReference type="PANTHER" id="PTHR13402:SF6">
    <property type="entry name" value="SECRETORY 16, ISOFORM I"/>
    <property type="match status" value="1"/>
</dbReference>
<protein>
    <recommendedName>
        <fullName evidence="7">Protein transport protein sec16</fullName>
    </recommendedName>
</protein>
<keyword evidence="3 7" id="KW-0813">Transport</keyword>
<feature type="compositionally biased region" description="Polar residues" evidence="8">
    <location>
        <begin position="587"/>
        <end position="627"/>
    </location>
</feature>